<evidence type="ECO:0000256" key="7">
    <source>
        <dbReference type="ARBA" id="ARBA00022840"/>
    </source>
</evidence>
<dbReference type="NCBIfam" id="NF003297">
    <property type="entry name" value="PRK04296.1-2"/>
    <property type="match status" value="1"/>
</dbReference>
<dbReference type="SUPFAM" id="SSF52540">
    <property type="entry name" value="P-loop containing nucleoside triphosphate hydrolases"/>
    <property type="match status" value="1"/>
</dbReference>
<feature type="binding site" evidence="9">
    <location>
        <begin position="170"/>
        <end position="173"/>
    </location>
    <ligand>
        <name>substrate</name>
    </ligand>
</feature>
<dbReference type="EMBL" id="WPCU01000005">
    <property type="protein sequence ID" value="MVA75723.1"/>
    <property type="molecule type" value="Genomic_DNA"/>
</dbReference>
<dbReference type="AlphaFoldDB" id="A0A6A9USD6"/>
<reference evidence="12 13" key="1">
    <citation type="submission" date="2019-12" db="EMBL/GenBank/DDBJ databases">
        <title>Auraticoccus cholistani sp. nov., an actinomycete isolated from soil of Cholistan desert.</title>
        <authorList>
            <person name="Cheema M.T."/>
        </authorList>
    </citation>
    <scope>NUCLEOTIDE SEQUENCE [LARGE SCALE GENOMIC DNA]</scope>
    <source>
        <strain evidence="12 13">F435</strain>
    </source>
</reference>
<evidence type="ECO:0000256" key="9">
    <source>
        <dbReference type="PIRSR" id="PIRSR035805-2"/>
    </source>
</evidence>
<dbReference type="InterPro" id="IPR001267">
    <property type="entry name" value="Thymidine_kinase"/>
</dbReference>
<keyword evidence="13" id="KW-1185">Reference proteome</keyword>
<keyword evidence="5 10" id="KW-0547">Nucleotide-binding</keyword>
<keyword evidence="7 10" id="KW-0067">ATP-binding</keyword>
<evidence type="ECO:0000256" key="11">
    <source>
        <dbReference type="RuleBase" id="RU004165"/>
    </source>
</evidence>
<dbReference type="Gene3D" id="3.40.50.300">
    <property type="entry name" value="P-loop containing nucleotide triphosphate hydrolases"/>
    <property type="match status" value="1"/>
</dbReference>
<keyword evidence="4 10" id="KW-0808">Transferase</keyword>
<gene>
    <name evidence="12" type="ORF">GC722_06750</name>
</gene>
<dbReference type="GO" id="GO:0004797">
    <property type="term" value="F:thymidine kinase activity"/>
    <property type="evidence" value="ECO:0007669"/>
    <property type="project" value="UniProtKB-EC"/>
</dbReference>
<evidence type="ECO:0000313" key="12">
    <source>
        <dbReference type="EMBL" id="MVA75723.1"/>
    </source>
</evidence>
<dbReference type="GO" id="GO:0005829">
    <property type="term" value="C:cytosol"/>
    <property type="evidence" value="ECO:0007669"/>
    <property type="project" value="TreeGrafter"/>
</dbReference>
<keyword evidence="6 10" id="KW-0418">Kinase</keyword>
<comment type="similarity">
    <text evidence="1 11">Belongs to the thymidine kinase family.</text>
</comment>
<dbReference type="GO" id="GO:0071897">
    <property type="term" value="P:DNA biosynthetic process"/>
    <property type="evidence" value="ECO:0007669"/>
    <property type="project" value="UniProtKB-KW"/>
</dbReference>
<evidence type="ECO:0000256" key="2">
    <source>
        <dbReference type="ARBA" id="ARBA00012118"/>
    </source>
</evidence>
<protein>
    <recommendedName>
        <fullName evidence="2 10">Thymidine kinase</fullName>
        <ecNumber evidence="2 10">2.7.1.21</ecNumber>
    </recommendedName>
</protein>
<dbReference type="PANTHER" id="PTHR11441:SF0">
    <property type="entry name" value="THYMIDINE KINASE, CYTOSOLIC"/>
    <property type="match status" value="1"/>
</dbReference>
<dbReference type="EC" id="2.7.1.21" evidence="2 10"/>
<dbReference type="GO" id="GO:0005524">
    <property type="term" value="F:ATP binding"/>
    <property type="evidence" value="ECO:0007669"/>
    <property type="project" value="UniProtKB-KW"/>
</dbReference>
<evidence type="ECO:0000256" key="10">
    <source>
        <dbReference type="RuleBase" id="RU000544"/>
    </source>
</evidence>
<dbReference type="Proteomes" id="UP000435304">
    <property type="component" value="Unassembled WGS sequence"/>
</dbReference>
<evidence type="ECO:0000256" key="8">
    <source>
        <dbReference type="PIRSR" id="PIRSR035805-1"/>
    </source>
</evidence>
<evidence type="ECO:0000256" key="1">
    <source>
        <dbReference type="ARBA" id="ARBA00007587"/>
    </source>
</evidence>
<dbReference type="Pfam" id="PF00265">
    <property type="entry name" value="TK"/>
    <property type="match status" value="1"/>
</dbReference>
<sequence length="236" mass="26118">MPELVFFTGPMDCGKSTLALQMDHTHTLGGRTGALFTSHDRAGEARISSRLGLQRPAVEVTAELDLWRWVVEELTAGRRVDYLVCDEAQFYTREQVDQLARLVDELQLDVFAFGILSDFQTRLFPGSQRLVELCDRMETLQTRPLCWCGAVATHNARIVAGSMVTEGSQVAVGDTLAEVEAGAGDRVDPAEPGAGGPDDAGVTYEVLCRRHHRARMTAARSRALRYPEPLPFEEER</sequence>
<comment type="caution">
    <text evidence="12">The sequence shown here is derived from an EMBL/GenBank/DDBJ whole genome shotgun (WGS) entry which is preliminary data.</text>
</comment>
<dbReference type="PIRSF" id="PIRSF035805">
    <property type="entry name" value="TK_cell"/>
    <property type="match status" value="1"/>
</dbReference>
<evidence type="ECO:0000256" key="3">
    <source>
        <dbReference type="ARBA" id="ARBA00022634"/>
    </source>
</evidence>
<evidence type="ECO:0000256" key="6">
    <source>
        <dbReference type="ARBA" id="ARBA00022777"/>
    </source>
</evidence>
<dbReference type="GO" id="GO:0046104">
    <property type="term" value="P:thymidine metabolic process"/>
    <property type="evidence" value="ECO:0007669"/>
    <property type="project" value="TreeGrafter"/>
</dbReference>
<evidence type="ECO:0000313" key="13">
    <source>
        <dbReference type="Proteomes" id="UP000435304"/>
    </source>
</evidence>
<name>A0A6A9USD6_9ACTN</name>
<organism evidence="12 13">
    <name type="scientific">Auraticoccus cholistanensis</name>
    <dbReference type="NCBI Taxonomy" id="2656650"/>
    <lineage>
        <taxon>Bacteria</taxon>
        <taxon>Bacillati</taxon>
        <taxon>Actinomycetota</taxon>
        <taxon>Actinomycetes</taxon>
        <taxon>Propionibacteriales</taxon>
        <taxon>Propionibacteriaceae</taxon>
        <taxon>Auraticoccus</taxon>
    </lineage>
</organism>
<comment type="catalytic activity">
    <reaction evidence="10">
        <text>thymidine + ATP = dTMP + ADP + H(+)</text>
        <dbReference type="Rhea" id="RHEA:19129"/>
        <dbReference type="ChEBI" id="CHEBI:15378"/>
        <dbReference type="ChEBI" id="CHEBI:17748"/>
        <dbReference type="ChEBI" id="CHEBI:30616"/>
        <dbReference type="ChEBI" id="CHEBI:63528"/>
        <dbReference type="ChEBI" id="CHEBI:456216"/>
        <dbReference type="EC" id="2.7.1.21"/>
    </reaction>
</comment>
<keyword evidence="3 10" id="KW-0237">DNA synthesis</keyword>
<dbReference type="InterPro" id="IPR027417">
    <property type="entry name" value="P-loop_NTPase"/>
</dbReference>
<evidence type="ECO:0000256" key="4">
    <source>
        <dbReference type="ARBA" id="ARBA00022679"/>
    </source>
</evidence>
<accession>A0A6A9USD6</accession>
<evidence type="ECO:0000256" key="5">
    <source>
        <dbReference type="ARBA" id="ARBA00022741"/>
    </source>
</evidence>
<proteinExistence type="inferred from homology"/>
<feature type="active site" description="Proton acceptor" evidence="8">
    <location>
        <position position="87"/>
    </location>
</feature>
<dbReference type="PANTHER" id="PTHR11441">
    <property type="entry name" value="THYMIDINE KINASE"/>
    <property type="match status" value="1"/>
</dbReference>